<dbReference type="PANTHER" id="PTHR45947">
    <property type="entry name" value="SULFOQUINOVOSYL TRANSFERASE SQD2"/>
    <property type="match status" value="1"/>
</dbReference>
<keyword evidence="4" id="KW-1185">Reference proteome</keyword>
<dbReference type="PANTHER" id="PTHR45947:SF3">
    <property type="entry name" value="SULFOQUINOVOSYL TRANSFERASE SQD2"/>
    <property type="match status" value="1"/>
</dbReference>
<keyword evidence="3" id="KW-0808">Transferase</keyword>
<dbReference type="OrthoDB" id="502646at2"/>
<reference evidence="3 4" key="1">
    <citation type="submission" date="2018-06" db="EMBL/GenBank/DDBJ databases">
        <title>Genomic Encyclopedia of Archaeal and Bacterial Type Strains, Phase II (KMG-II): from individual species to whole genera.</title>
        <authorList>
            <person name="Goeker M."/>
        </authorList>
    </citation>
    <scope>NUCLEOTIDE SEQUENCE [LARGE SCALE GENOMIC DNA]</scope>
    <source>
        <strain evidence="3 4">DSM 25663</strain>
    </source>
</reference>
<name>A0A328Y869_9FLAO</name>
<evidence type="ECO:0000259" key="1">
    <source>
        <dbReference type="Pfam" id="PF00534"/>
    </source>
</evidence>
<feature type="domain" description="Glycosyltransferase subfamily 4-like N-terminal" evidence="2">
    <location>
        <begin position="19"/>
        <end position="181"/>
    </location>
</feature>
<protein>
    <submittedName>
        <fullName evidence="3">Glycosyltransferase involved in cell wall biosynthesis</fullName>
    </submittedName>
</protein>
<accession>A0A328Y869</accession>
<comment type="caution">
    <text evidence="3">The sequence shown here is derived from an EMBL/GenBank/DDBJ whole genome shotgun (WGS) entry which is preliminary data.</text>
</comment>
<dbReference type="GO" id="GO:0016757">
    <property type="term" value="F:glycosyltransferase activity"/>
    <property type="evidence" value="ECO:0007669"/>
    <property type="project" value="InterPro"/>
</dbReference>
<evidence type="ECO:0000313" key="3">
    <source>
        <dbReference type="EMBL" id="RAR70228.1"/>
    </source>
</evidence>
<dbReference type="Pfam" id="PF13439">
    <property type="entry name" value="Glyco_transf_4"/>
    <property type="match status" value="1"/>
</dbReference>
<sequence length="384" mass="43734">MKIAFLTPEFPHPLTGSSGGIGTSILNLSKGLIELGHEIVVIVCNQEKDDFFIEGSLSIYKFKNQTIKGFSYFFTQKKIESLIKNLYIKGKIDLLEAPDWIGLTSYINTNCPTIIKLHGSDTYFCKLEERKSKWRNRFREKLALRRANGVIAVSHYTALQSKEILGFKQSFKVIPNAIDVSQFIPTQNTNDSSTILYFGTLIRKKGLLELPKIFNEIIMENPKVRLVLIGKDSGDTLTGNPSVWNMMQELFDESALKNVQYLGEKSYSEMNKYIEKATVCVFPTFAEAFPVSWLEAMAMQKAIVASNIGWASEMIQNEVEGFLVHPKDHKVFADKITLLLNDTELRQKMGFHAREKVLNNFSTPIIAKQSLEYYSDFINSKKQY</sequence>
<dbReference type="Proteomes" id="UP000248840">
    <property type="component" value="Unassembled WGS sequence"/>
</dbReference>
<dbReference type="InterPro" id="IPR028098">
    <property type="entry name" value="Glyco_trans_4-like_N"/>
</dbReference>
<proteinExistence type="predicted"/>
<gene>
    <name evidence="3" type="ORF">CLV55_11153</name>
</gene>
<dbReference type="Gene3D" id="3.40.50.2000">
    <property type="entry name" value="Glycogen Phosphorylase B"/>
    <property type="match status" value="2"/>
</dbReference>
<dbReference type="SUPFAM" id="SSF53756">
    <property type="entry name" value="UDP-Glycosyltransferase/glycogen phosphorylase"/>
    <property type="match status" value="1"/>
</dbReference>
<dbReference type="RefSeq" id="WP_112113885.1">
    <property type="nucleotide sequence ID" value="NZ_QLSZ01000011.1"/>
</dbReference>
<dbReference type="AlphaFoldDB" id="A0A328Y869"/>
<dbReference type="Pfam" id="PF00534">
    <property type="entry name" value="Glycos_transf_1"/>
    <property type="match status" value="1"/>
</dbReference>
<dbReference type="InterPro" id="IPR050194">
    <property type="entry name" value="Glycosyltransferase_grp1"/>
</dbReference>
<dbReference type="InterPro" id="IPR001296">
    <property type="entry name" value="Glyco_trans_1"/>
</dbReference>
<evidence type="ECO:0000259" key="2">
    <source>
        <dbReference type="Pfam" id="PF13439"/>
    </source>
</evidence>
<evidence type="ECO:0000313" key="4">
    <source>
        <dbReference type="Proteomes" id="UP000248840"/>
    </source>
</evidence>
<dbReference type="CDD" id="cd03801">
    <property type="entry name" value="GT4_PimA-like"/>
    <property type="match status" value="1"/>
</dbReference>
<feature type="domain" description="Glycosyl transferase family 1" evidence="1">
    <location>
        <begin position="190"/>
        <end position="355"/>
    </location>
</feature>
<dbReference type="EMBL" id="QLSZ01000011">
    <property type="protein sequence ID" value="RAR70228.1"/>
    <property type="molecule type" value="Genomic_DNA"/>
</dbReference>
<organism evidence="3 4">
    <name type="scientific">Flavobacterium aciduliphilum</name>
    <dbReference type="NCBI Taxonomy" id="1101402"/>
    <lineage>
        <taxon>Bacteria</taxon>
        <taxon>Pseudomonadati</taxon>
        <taxon>Bacteroidota</taxon>
        <taxon>Flavobacteriia</taxon>
        <taxon>Flavobacteriales</taxon>
        <taxon>Flavobacteriaceae</taxon>
        <taxon>Flavobacterium</taxon>
    </lineage>
</organism>